<keyword evidence="6" id="KW-0090">Biological rhythms</keyword>
<keyword evidence="5" id="KW-0805">Transcription regulation</keyword>
<feature type="region of interest" description="Disordered" evidence="12">
    <location>
        <begin position="35"/>
        <end position="59"/>
    </location>
</feature>
<evidence type="ECO:0000256" key="11">
    <source>
        <dbReference type="ARBA" id="ARBA00032136"/>
    </source>
</evidence>
<evidence type="ECO:0000256" key="10">
    <source>
        <dbReference type="ARBA" id="ARBA00023242"/>
    </source>
</evidence>
<dbReference type="InterPro" id="IPR004827">
    <property type="entry name" value="bZIP"/>
</dbReference>
<keyword evidence="10" id="KW-0539">Nucleus</keyword>
<dbReference type="Proteomes" id="UP000694546">
    <property type="component" value="Chromosome 3"/>
</dbReference>
<dbReference type="PANTHER" id="PTHR13044">
    <property type="entry name" value="ACTIVATING TRANSCRIPTION FACTOR ATF 4/5"/>
    <property type="match status" value="1"/>
</dbReference>
<dbReference type="AlphaFoldDB" id="A0A8C5B240"/>
<evidence type="ECO:0000313" key="14">
    <source>
        <dbReference type="Ensembl" id="ENSGMOP00000040751.1"/>
    </source>
</evidence>
<feature type="domain" description="BZIP" evidence="13">
    <location>
        <begin position="376"/>
        <end position="439"/>
    </location>
</feature>
<reference evidence="14" key="2">
    <citation type="submission" date="2025-09" db="UniProtKB">
        <authorList>
            <consortium name="Ensembl"/>
        </authorList>
    </citation>
    <scope>IDENTIFICATION</scope>
</reference>
<dbReference type="InterPro" id="IPR046347">
    <property type="entry name" value="bZIP_sf"/>
</dbReference>
<evidence type="ECO:0000256" key="6">
    <source>
        <dbReference type="ARBA" id="ARBA00023108"/>
    </source>
</evidence>
<dbReference type="GO" id="GO:0042981">
    <property type="term" value="P:regulation of apoptotic process"/>
    <property type="evidence" value="ECO:0007669"/>
    <property type="project" value="UniProtKB-ARBA"/>
</dbReference>
<dbReference type="PROSITE" id="PS00036">
    <property type="entry name" value="BZIP_BASIC"/>
    <property type="match status" value="1"/>
</dbReference>
<dbReference type="Pfam" id="PF00170">
    <property type="entry name" value="bZIP_1"/>
    <property type="match status" value="1"/>
</dbReference>
<dbReference type="PROSITE" id="PS50217">
    <property type="entry name" value="BZIP"/>
    <property type="match status" value="1"/>
</dbReference>
<evidence type="ECO:0000256" key="3">
    <source>
        <dbReference type="ARBA" id="ARBA00018846"/>
    </source>
</evidence>
<keyword evidence="7" id="KW-0238">DNA-binding</keyword>
<dbReference type="FunFam" id="1.20.5.170:FF:000021">
    <property type="entry name" value="Cyclic AMP-dependent transcription factor ATF-4"/>
    <property type="match status" value="1"/>
</dbReference>
<dbReference type="GeneTree" id="ENSGT00530000063801"/>
<dbReference type="Ensembl" id="ENSGMOT00000058737.1">
    <property type="protein sequence ID" value="ENSGMOP00000040751.1"/>
    <property type="gene ID" value="ENSGMOG00000026369.1"/>
</dbReference>
<evidence type="ECO:0000256" key="7">
    <source>
        <dbReference type="ARBA" id="ARBA00023125"/>
    </source>
</evidence>
<dbReference type="GO" id="GO:0048511">
    <property type="term" value="P:rhythmic process"/>
    <property type="evidence" value="ECO:0007669"/>
    <property type="project" value="UniProtKB-KW"/>
</dbReference>
<accession>A0A8C5B240</accession>
<name>A0A8C5B240_GADMO</name>
<keyword evidence="8" id="KW-0010">Activator</keyword>
<dbReference type="Gene3D" id="1.20.5.170">
    <property type="match status" value="1"/>
</dbReference>
<evidence type="ECO:0000259" key="13">
    <source>
        <dbReference type="PROSITE" id="PS50217"/>
    </source>
</evidence>
<evidence type="ECO:0000313" key="15">
    <source>
        <dbReference type="Proteomes" id="UP000694546"/>
    </source>
</evidence>
<proteinExistence type="inferred from homology"/>
<evidence type="ECO:0000256" key="1">
    <source>
        <dbReference type="ARBA" id="ARBA00004123"/>
    </source>
</evidence>
<evidence type="ECO:0000256" key="12">
    <source>
        <dbReference type="SAM" id="MobiDB-lite"/>
    </source>
</evidence>
<organism evidence="14 15">
    <name type="scientific">Gadus morhua</name>
    <name type="common">Atlantic cod</name>
    <dbReference type="NCBI Taxonomy" id="8049"/>
    <lineage>
        <taxon>Eukaryota</taxon>
        <taxon>Metazoa</taxon>
        <taxon>Chordata</taxon>
        <taxon>Craniata</taxon>
        <taxon>Vertebrata</taxon>
        <taxon>Euteleostomi</taxon>
        <taxon>Actinopterygii</taxon>
        <taxon>Neopterygii</taxon>
        <taxon>Teleostei</taxon>
        <taxon>Neoteleostei</taxon>
        <taxon>Acanthomorphata</taxon>
        <taxon>Zeiogadaria</taxon>
        <taxon>Gadariae</taxon>
        <taxon>Gadiformes</taxon>
        <taxon>Gadoidei</taxon>
        <taxon>Gadidae</taxon>
        <taxon>Gadus</taxon>
    </lineage>
</organism>
<dbReference type="GO" id="GO:0000977">
    <property type="term" value="F:RNA polymerase II transcription regulatory region sequence-specific DNA binding"/>
    <property type="evidence" value="ECO:0007669"/>
    <property type="project" value="TreeGrafter"/>
</dbReference>
<dbReference type="CDD" id="cd14692">
    <property type="entry name" value="bZIP_ATF4"/>
    <property type="match status" value="1"/>
</dbReference>
<dbReference type="GO" id="GO:1990590">
    <property type="term" value="C:ATF1-ATF4 transcription factor complex"/>
    <property type="evidence" value="ECO:0007669"/>
    <property type="project" value="TreeGrafter"/>
</dbReference>
<feature type="compositionally biased region" description="Low complexity" evidence="12">
    <location>
        <begin position="327"/>
        <end position="374"/>
    </location>
</feature>
<comment type="similarity">
    <text evidence="2">Belongs to the bZIP family.</text>
</comment>
<dbReference type="SMART" id="SM00338">
    <property type="entry name" value="BRLZ"/>
    <property type="match status" value="1"/>
</dbReference>
<evidence type="ECO:0000256" key="5">
    <source>
        <dbReference type="ARBA" id="ARBA00023015"/>
    </source>
</evidence>
<dbReference type="SUPFAM" id="SSF57959">
    <property type="entry name" value="Leucine zipper domain"/>
    <property type="match status" value="1"/>
</dbReference>
<reference evidence="14" key="1">
    <citation type="submission" date="2025-08" db="UniProtKB">
        <authorList>
            <consortium name="Ensembl"/>
        </authorList>
    </citation>
    <scope>IDENTIFICATION</scope>
</reference>
<feature type="region of interest" description="Disordered" evidence="12">
    <location>
        <begin position="312"/>
        <end position="377"/>
    </location>
</feature>
<dbReference type="GO" id="GO:0001228">
    <property type="term" value="F:DNA-binding transcription activator activity, RNA polymerase II-specific"/>
    <property type="evidence" value="ECO:0007669"/>
    <property type="project" value="TreeGrafter"/>
</dbReference>
<evidence type="ECO:0000256" key="8">
    <source>
        <dbReference type="ARBA" id="ARBA00023159"/>
    </source>
</evidence>
<keyword evidence="4" id="KW-0678">Repressor</keyword>
<evidence type="ECO:0000256" key="9">
    <source>
        <dbReference type="ARBA" id="ARBA00023163"/>
    </source>
</evidence>
<dbReference type="OMA" id="ATIQEFH"/>
<comment type="subcellular location">
    <subcellularLocation>
        <location evidence="1">Nucleus</location>
    </subcellularLocation>
</comment>
<dbReference type="PANTHER" id="PTHR13044:SF2">
    <property type="entry name" value="CYCLIC AMP-DEPENDENT TRANSCRIPTION FACTOR ATF-4"/>
    <property type="match status" value="1"/>
</dbReference>
<feature type="compositionally biased region" description="Low complexity" evidence="12">
    <location>
        <begin position="39"/>
        <end position="59"/>
    </location>
</feature>
<keyword evidence="15" id="KW-1185">Reference proteome</keyword>
<dbReference type="GO" id="GO:1990589">
    <property type="term" value="C:ATF4-CREB1 transcription factor complex"/>
    <property type="evidence" value="ECO:0007669"/>
    <property type="project" value="TreeGrafter"/>
</dbReference>
<sequence>MALMTVPVPEDVGALFLGPSFLTADPMVPLLDQDEEEALSLSSALEESSTASPSPTLSSSLSLSPYQALCPSPLSSSFSPPASPLSSPSSFLEPKVGADALSFPWLGAAELLHAHVGADVSRDDTFPGMDWMAEKIDLIDFDLDSLMGSSDEPPSSPEDLIATLDSQMDLDVHNFDSPIVSPLDALALPLPLPDLVPLPLEPPPVTLTVSPNEEEEQQATLMVKTEPLSPPPFSHLELGSEVDVLEVEKNAPTLNANVMPFPTGDLPTTTTTTTSFLVSLTTAGPYMVLLTAKAEPFQESPNDQTFAAQEAFPPDEASPGTSDCDSDSGIESASSSPPRISSPSPSSPSSAGSSRTKPYSRPEAASAAGGAPPRVVEKKLKKMEQNKTAATRYRQKKRVEQEVLSGECDELETKNHALAEKVDALSREIKYLKDLMEEVPEVKSQFCGCCRKRSARVRWI</sequence>
<keyword evidence="9" id="KW-0804">Transcription</keyword>
<protein>
    <recommendedName>
        <fullName evidence="3">Cyclic AMP-dependent transcription factor ATF-4</fullName>
    </recommendedName>
    <alternativeName>
        <fullName evidence="11">Activating transcription factor 4</fullName>
    </alternativeName>
</protein>
<evidence type="ECO:0000256" key="4">
    <source>
        <dbReference type="ARBA" id="ARBA00022491"/>
    </source>
</evidence>
<evidence type="ECO:0000256" key="2">
    <source>
        <dbReference type="ARBA" id="ARBA00007163"/>
    </source>
</evidence>